<reference evidence="2 3" key="1">
    <citation type="journal article" date="2018" name="Nat. Ecol. Evol.">
        <title>Pezizomycetes genomes reveal the molecular basis of ectomycorrhizal truffle lifestyle.</title>
        <authorList>
            <person name="Murat C."/>
            <person name="Payen T."/>
            <person name="Noel B."/>
            <person name="Kuo A."/>
            <person name="Morin E."/>
            <person name="Chen J."/>
            <person name="Kohler A."/>
            <person name="Krizsan K."/>
            <person name="Balestrini R."/>
            <person name="Da Silva C."/>
            <person name="Montanini B."/>
            <person name="Hainaut M."/>
            <person name="Levati E."/>
            <person name="Barry K.W."/>
            <person name="Belfiori B."/>
            <person name="Cichocki N."/>
            <person name="Clum A."/>
            <person name="Dockter R.B."/>
            <person name="Fauchery L."/>
            <person name="Guy J."/>
            <person name="Iotti M."/>
            <person name="Le Tacon F."/>
            <person name="Lindquist E.A."/>
            <person name="Lipzen A."/>
            <person name="Malagnac F."/>
            <person name="Mello A."/>
            <person name="Molinier V."/>
            <person name="Miyauchi S."/>
            <person name="Poulain J."/>
            <person name="Riccioni C."/>
            <person name="Rubini A."/>
            <person name="Sitrit Y."/>
            <person name="Splivallo R."/>
            <person name="Traeger S."/>
            <person name="Wang M."/>
            <person name="Zifcakova L."/>
            <person name="Wipf D."/>
            <person name="Zambonelli A."/>
            <person name="Paolocci F."/>
            <person name="Nowrousian M."/>
            <person name="Ottonello S."/>
            <person name="Baldrian P."/>
            <person name="Spatafora J.W."/>
            <person name="Henrissat B."/>
            <person name="Nagy L.G."/>
            <person name="Aury J.M."/>
            <person name="Wincker P."/>
            <person name="Grigoriev I.V."/>
            <person name="Bonfante P."/>
            <person name="Martin F.M."/>
        </authorList>
    </citation>
    <scope>NUCLEOTIDE SEQUENCE [LARGE SCALE GENOMIC DNA]</scope>
    <source>
        <strain evidence="2 3">ATCC MYA-4762</strain>
    </source>
</reference>
<dbReference type="EMBL" id="ML121592">
    <property type="protein sequence ID" value="RPB19302.1"/>
    <property type="molecule type" value="Genomic_DNA"/>
</dbReference>
<feature type="signal peptide" evidence="1">
    <location>
        <begin position="1"/>
        <end position="15"/>
    </location>
</feature>
<dbReference type="InParanoid" id="A0A3N4LCV4"/>
<keyword evidence="3" id="KW-1185">Reference proteome</keyword>
<keyword evidence="1" id="KW-0732">Signal</keyword>
<dbReference type="AlphaFoldDB" id="A0A3N4LCV4"/>
<name>A0A3N4LCV4_9PEZI</name>
<evidence type="ECO:0000313" key="2">
    <source>
        <dbReference type="EMBL" id="RPB19302.1"/>
    </source>
</evidence>
<dbReference type="Proteomes" id="UP000267821">
    <property type="component" value="Unassembled WGS sequence"/>
</dbReference>
<proteinExistence type="predicted"/>
<sequence length="55" mass="6333">MLMLAAILTARYIYALTMDLPDDDDDDDDDDTPQYRAPIIYEKKNWSLPSLPSIL</sequence>
<feature type="chain" id="PRO_5018256398" evidence="1">
    <location>
        <begin position="16"/>
        <end position="55"/>
    </location>
</feature>
<accession>A0A3N4LCV4</accession>
<protein>
    <submittedName>
        <fullName evidence="2">Uncharacterized protein</fullName>
    </submittedName>
</protein>
<evidence type="ECO:0000313" key="3">
    <source>
        <dbReference type="Proteomes" id="UP000267821"/>
    </source>
</evidence>
<organism evidence="2 3">
    <name type="scientific">Terfezia boudieri ATCC MYA-4762</name>
    <dbReference type="NCBI Taxonomy" id="1051890"/>
    <lineage>
        <taxon>Eukaryota</taxon>
        <taxon>Fungi</taxon>
        <taxon>Dikarya</taxon>
        <taxon>Ascomycota</taxon>
        <taxon>Pezizomycotina</taxon>
        <taxon>Pezizomycetes</taxon>
        <taxon>Pezizales</taxon>
        <taxon>Pezizaceae</taxon>
        <taxon>Terfezia</taxon>
    </lineage>
</organism>
<gene>
    <name evidence="2" type="ORF">L211DRAFT_842769</name>
</gene>
<evidence type="ECO:0000256" key="1">
    <source>
        <dbReference type="SAM" id="SignalP"/>
    </source>
</evidence>